<dbReference type="AlphaFoldDB" id="A0A2P6NR52"/>
<comment type="caution">
    <text evidence="1">The sequence shown here is derived from an EMBL/GenBank/DDBJ whole genome shotgun (WGS) entry which is preliminary data.</text>
</comment>
<keyword evidence="2" id="KW-1185">Reference proteome</keyword>
<sequence length="76" mass="8477">MSTDYPSPECGVGAVPDRTYVFFIPRRMSLTETVYEEARDICTCSPLNAPEAALMIDLTKGETSDDWLSGFKLRLP</sequence>
<proteinExistence type="predicted"/>
<evidence type="ECO:0000313" key="2">
    <source>
        <dbReference type="Proteomes" id="UP000241769"/>
    </source>
</evidence>
<organism evidence="1 2">
    <name type="scientific">Planoprotostelium fungivorum</name>
    <dbReference type="NCBI Taxonomy" id="1890364"/>
    <lineage>
        <taxon>Eukaryota</taxon>
        <taxon>Amoebozoa</taxon>
        <taxon>Evosea</taxon>
        <taxon>Variosea</taxon>
        <taxon>Cavosteliida</taxon>
        <taxon>Cavosteliaceae</taxon>
        <taxon>Planoprotostelium</taxon>
    </lineage>
</organism>
<gene>
    <name evidence="1" type="ORF">PROFUN_05356</name>
</gene>
<name>A0A2P6NR52_9EUKA</name>
<dbReference type="InParanoid" id="A0A2P6NR52"/>
<dbReference type="EMBL" id="MDYQ01000031">
    <property type="protein sequence ID" value="PRP86437.1"/>
    <property type="molecule type" value="Genomic_DNA"/>
</dbReference>
<reference evidence="1 2" key="1">
    <citation type="journal article" date="2018" name="Genome Biol. Evol.">
        <title>Multiple Roots of Fruiting Body Formation in Amoebozoa.</title>
        <authorList>
            <person name="Hillmann F."/>
            <person name="Forbes G."/>
            <person name="Novohradska S."/>
            <person name="Ferling I."/>
            <person name="Riege K."/>
            <person name="Groth M."/>
            <person name="Westermann M."/>
            <person name="Marz M."/>
            <person name="Spaller T."/>
            <person name="Winckler T."/>
            <person name="Schaap P."/>
            <person name="Glockner G."/>
        </authorList>
    </citation>
    <scope>NUCLEOTIDE SEQUENCE [LARGE SCALE GENOMIC DNA]</scope>
    <source>
        <strain evidence="1 2">Jena</strain>
    </source>
</reference>
<dbReference type="Proteomes" id="UP000241769">
    <property type="component" value="Unassembled WGS sequence"/>
</dbReference>
<protein>
    <submittedName>
        <fullName evidence="1">Uncharacterized protein</fullName>
    </submittedName>
</protein>
<accession>A0A2P6NR52</accession>
<evidence type="ECO:0000313" key="1">
    <source>
        <dbReference type="EMBL" id="PRP86437.1"/>
    </source>
</evidence>